<dbReference type="Proteomes" id="UP001143486">
    <property type="component" value="Unassembled WGS sequence"/>
</dbReference>
<evidence type="ECO:0000313" key="2">
    <source>
        <dbReference type="Proteomes" id="UP001143486"/>
    </source>
</evidence>
<dbReference type="AlphaFoldDB" id="A0A9W6IL35"/>
<accession>A0A9W6IL35</accession>
<gene>
    <name evidence="1" type="ORF">GCM10017621_07720</name>
</gene>
<dbReference type="EMBL" id="BSFE01000002">
    <property type="protein sequence ID" value="GLK51264.1"/>
    <property type="molecule type" value="Genomic_DNA"/>
</dbReference>
<name>A0A9W6IL35_9PROT</name>
<dbReference type="RefSeq" id="WP_271185650.1">
    <property type="nucleotide sequence ID" value="NZ_BSFE01000002.1"/>
</dbReference>
<evidence type="ECO:0000313" key="1">
    <source>
        <dbReference type="EMBL" id="GLK51264.1"/>
    </source>
</evidence>
<keyword evidence="2" id="KW-1185">Reference proteome</keyword>
<reference evidence="1" key="1">
    <citation type="journal article" date="2014" name="Int. J. Syst. Evol. Microbiol.">
        <title>Complete genome sequence of Corynebacterium casei LMG S-19264T (=DSM 44701T), isolated from a smear-ripened cheese.</title>
        <authorList>
            <consortium name="US DOE Joint Genome Institute (JGI-PGF)"/>
            <person name="Walter F."/>
            <person name="Albersmeier A."/>
            <person name="Kalinowski J."/>
            <person name="Ruckert C."/>
        </authorList>
    </citation>
    <scope>NUCLEOTIDE SEQUENCE</scope>
    <source>
        <strain evidence="1">VKM B-1513</strain>
    </source>
</reference>
<organism evidence="1 2">
    <name type="scientific">Maricaulis virginensis</name>
    <dbReference type="NCBI Taxonomy" id="144022"/>
    <lineage>
        <taxon>Bacteria</taxon>
        <taxon>Pseudomonadati</taxon>
        <taxon>Pseudomonadota</taxon>
        <taxon>Alphaproteobacteria</taxon>
        <taxon>Maricaulales</taxon>
        <taxon>Maricaulaceae</taxon>
        <taxon>Maricaulis</taxon>
    </lineage>
</organism>
<sequence>MLYGVDGNFRRVRLGVAVTSSDASYIDAMREPATQLLYEMMDAVRADAITP</sequence>
<protein>
    <submittedName>
        <fullName evidence="1">Uncharacterized protein</fullName>
    </submittedName>
</protein>
<comment type="caution">
    <text evidence="1">The sequence shown here is derived from an EMBL/GenBank/DDBJ whole genome shotgun (WGS) entry which is preliminary data.</text>
</comment>
<reference evidence="1" key="2">
    <citation type="submission" date="2023-01" db="EMBL/GenBank/DDBJ databases">
        <authorList>
            <person name="Sun Q."/>
            <person name="Evtushenko L."/>
        </authorList>
    </citation>
    <scope>NUCLEOTIDE SEQUENCE</scope>
    <source>
        <strain evidence="1">VKM B-1513</strain>
    </source>
</reference>
<proteinExistence type="predicted"/>